<protein>
    <recommendedName>
        <fullName evidence="7">P-type ATPase C-terminal domain-containing protein</fullName>
    </recommendedName>
</protein>
<evidence type="ECO:0000256" key="4">
    <source>
        <dbReference type="SAM" id="MobiDB-lite"/>
    </source>
</evidence>
<feature type="transmembrane region" description="Helical" evidence="5">
    <location>
        <begin position="180"/>
        <end position="198"/>
    </location>
</feature>
<proteinExistence type="predicted"/>
<dbReference type="Pfam" id="PF16212">
    <property type="entry name" value="PhoLip_ATPase_C"/>
    <property type="match status" value="1"/>
</dbReference>
<evidence type="ECO:0000259" key="7">
    <source>
        <dbReference type="Pfam" id="PF16212"/>
    </source>
</evidence>
<dbReference type="Proteomes" id="UP001178507">
    <property type="component" value="Unassembled WGS sequence"/>
</dbReference>
<feature type="signal peptide" evidence="6">
    <location>
        <begin position="1"/>
        <end position="16"/>
    </location>
</feature>
<feature type="transmembrane region" description="Helical" evidence="5">
    <location>
        <begin position="106"/>
        <end position="125"/>
    </location>
</feature>
<organism evidence="8 9">
    <name type="scientific">Effrenium voratum</name>
    <dbReference type="NCBI Taxonomy" id="2562239"/>
    <lineage>
        <taxon>Eukaryota</taxon>
        <taxon>Sar</taxon>
        <taxon>Alveolata</taxon>
        <taxon>Dinophyceae</taxon>
        <taxon>Suessiales</taxon>
        <taxon>Symbiodiniaceae</taxon>
        <taxon>Effrenium</taxon>
    </lineage>
</organism>
<feature type="chain" id="PRO_5041305882" description="P-type ATPase C-terminal domain-containing protein" evidence="6">
    <location>
        <begin position="17"/>
        <end position="410"/>
    </location>
</feature>
<dbReference type="InterPro" id="IPR032630">
    <property type="entry name" value="P_typ_ATPase_c"/>
</dbReference>
<reference evidence="8" key="1">
    <citation type="submission" date="2023-08" db="EMBL/GenBank/DDBJ databases">
        <authorList>
            <person name="Chen Y."/>
            <person name="Shah S."/>
            <person name="Dougan E. K."/>
            <person name="Thang M."/>
            <person name="Chan C."/>
        </authorList>
    </citation>
    <scope>NUCLEOTIDE SEQUENCE</scope>
</reference>
<keyword evidence="3" id="KW-0460">Magnesium</keyword>
<feature type="transmembrane region" description="Helical" evidence="5">
    <location>
        <begin position="73"/>
        <end position="94"/>
    </location>
</feature>
<keyword evidence="5" id="KW-1133">Transmembrane helix</keyword>
<accession>A0AA36N2H5</accession>
<feature type="region of interest" description="Disordered" evidence="4">
    <location>
        <begin position="288"/>
        <end position="323"/>
    </location>
</feature>
<dbReference type="GO" id="GO:0005886">
    <property type="term" value="C:plasma membrane"/>
    <property type="evidence" value="ECO:0007669"/>
    <property type="project" value="TreeGrafter"/>
</dbReference>
<evidence type="ECO:0000256" key="5">
    <source>
        <dbReference type="SAM" id="Phobius"/>
    </source>
</evidence>
<keyword evidence="5" id="KW-0812">Transmembrane</keyword>
<keyword evidence="9" id="KW-1185">Reference proteome</keyword>
<feature type="transmembrane region" description="Helical" evidence="5">
    <location>
        <begin position="132"/>
        <end position="154"/>
    </location>
</feature>
<dbReference type="PANTHER" id="PTHR24092:SF150">
    <property type="entry name" value="PHOSPHOLIPID-TRANSPORTING ATPASE"/>
    <property type="match status" value="1"/>
</dbReference>
<sequence>MAVLLMFYYTFLSGYAGQSLFEDMVRASYNFVLAAPIITTGVFDQDVTEDQVLADPRLYISGREGLDLNAVKLVEMLLSAAVHSCVIGYVMLLVFRDMSILDAGDFYTFGTTVFSVLVISMNYRAAFVTRTWNWVTIAGQAFSFLIYVVFLVVYSDVRWFSDHFQPWMAGVPLRMVSNPYFWICAITLPALAMVIDVFKAHLLSEFYPDRSEVVLEQAKLKASAAGLEELQWDSEEADRAATLHRTNGSVASRMSGYDFAHPGGEPRQQANFYNSHPTAGDVSMIETASGSQMDRSQSLRREDQISDEESDSSEGARSNYPDSSRFAQQKMAHIQVEWTGCKVMMASCLVGVLLFCLGALVRGLGSTANEVSVRYGGAARGEAAARCGEPGSECALELTLPEVQKHLQNL</sequence>
<feature type="domain" description="P-type ATPase C-terminal" evidence="7">
    <location>
        <begin position="3"/>
        <end position="208"/>
    </location>
</feature>
<comment type="caution">
    <text evidence="8">The sequence shown here is derived from an EMBL/GenBank/DDBJ whole genome shotgun (WGS) entry which is preliminary data.</text>
</comment>
<dbReference type="AlphaFoldDB" id="A0AA36N2H5"/>
<dbReference type="GO" id="GO:0045332">
    <property type="term" value="P:phospholipid translocation"/>
    <property type="evidence" value="ECO:0007669"/>
    <property type="project" value="TreeGrafter"/>
</dbReference>
<gene>
    <name evidence="8" type="ORF">EVOR1521_LOCUS17300</name>
</gene>
<comment type="subcellular location">
    <subcellularLocation>
        <location evidence="1">Membrane</location>
        <topology evidence="1">Multi-pass membrane protein</topology>
    </subcellularLocation>
</comment>
<dbReference type="EMBL" id="CAUJNA010002269">
    <property type="protein sequence ID" value="CAJ1392126.1"/>
    <property type="molecule type" value="Genomic_DNA"/>
</dbReference>
<evidence type="ECO:0000313" key="8">
    <source>
        <dbReference type="EMBL" id="CAJ1392126.1"/>
    </source>
</evidence>
<evidence type="ECO:0000256" key="3">
    <source>
        <dbReference type="ARBA" id="ARBA00022842"/>
    </source>
</evidence>
<keyword evidence="6" id="KW-0732">Signal</keyword>
<evidence type="ECO:0000256" key="6">
    <source>
        <dbReference type="SAM" id="SignalP"/>
    </source>
</evidence>
<evidence type="ECO:0000256" key="1">
    <source>
        <dbReference type="ARBA" id="ARBA00004141"/>
    </source>
</evidence>
<name>A0AA36N2H5_9DINO</name>
<keyword evidence="2" id="KW-0479">Metal-binding</keyword>
<feature type="transmembrane region" description="Helical" evidence="5">
    <location>
        <begin position="343"/>
        <end position="364"/>
    </location>
</feature>
<evidence type="ECO:0000313" key="9">
    <source>
        <dbReference type="Proteomes" id="UP001178507"/>
    </source>
</evidence>
<dbReference type="GO" id="GO:0046872">
    <property type="term" value="F:metal ion binding"/>
    <property type="evidence" value="ECO:0007669"/>
    <property type="project" value="UniProtKB-KW"/>
</dbReference>
<keyword evidence="5" id="KW-0472">Membrane</keyword>
<dbReference type="PANTHER" id="PTHR24092">
    <property type="entry name" value="PROBABLE PHOSPHOLIPID-TRANSPORTING ATPASE"/>
    <property type="match status" value="1"/>
</dbReference>
<evidence type="ECO:0000256" key="2">
    <source>
        <dbReference type="ARBA" id="ARBA00022723"/>
    </source>
</evidence>
<dbReference type="GO" id="GO:0140326">
    <property type="term" value="F:ATPase-coupled intramembrane lipid transporter activity"/>
    <property type="evidence" value="ECO:0007669"/>
    <property type="project" value="TreeGrafter"/>
</dbReference>